<evidence type="ECO:0008006" key="10">
    <source>
        <dbReference type="Google" id="ProtNLM"/>
    </source>
</evidence>
<sequence length="934" mass="105840">MKQIHTQNKKKKEFLRTGGFTWGNKVALRNSKRFTPSPEKEFSVTHTTSLASLSFNATRIRTPTLQSHKPISNFTSLIKPRKISYNFSTKPSKRNQSKPHQIRSSSVSESSVFAPKEVEFDEEEDDPTAELCYLDPETDPGSISEWELDFCSRPILDIRGKKVWELVVCDSSLSLQYTKYFPNNVINSVTLKDAIVSISDDLGVPLPEKIRFFRSQMQTIITKACKELGTKPVPSKRCLSLLLWLEERYETVYMRHPGFQKGSKPLLALDNPFPMELPENLFGEKWAFVQLPISAVREEISSLESRLVFGAGLDLDLLGIEIDDKTLIPGLAVASSRATPLAAWMNGLEVSSIEADLSRASLILSVGISTRYVYATYKKTPVTTNEAEAWEAAKKACGGLHFLAIQEDLDSDDCVGFWLLLDLPPPPDPIGLPCKGAKLLTWSSLESLYIGMAGALNFQPKEEKNACIVPKKNKRTEFLSHVTKKWLKECYLPLHKRSLKIWALGLSKRLDRFWDVEAELENIKNTLSTIQAVLQDAAEQQSHNHQVRDWLEKLKDAVYEADDLLSEFLTEALRRGGTSENIAKKVRGFFSSSNPLVFRYDMSCKIKAMRQKLNAIAEDRKKFHLKECHVEPHVSMDREETHSFVPNENVLGREDDKKAIIKLLLDPNVEENVSVVPIVGIGGLGKTTLAQYVYNDDIVKKHFELKMWVCVSDPFEVKVVIEKIIASATSNKPNDLHMDELQKQLRKEIDGKKYLLVLDDVWNQNYNKWDNLKSLLMGGAKGSRIIITTRAKLVAEITSTSPVSIYTLKDYEMDKENIDTTMDSAGIYSIFQQQKLEDVADEYFNDLLWRSLFEENYPGGIRELVNLRHLYNDYCDKLSHMPRGLGQLTCLQTLPSFIVSNDPPSISNHVGGLGELNRLNNLERNTRDQTFGSD</sequence>
<dbReference type="FunFam" id="3.40.50.300:FF:001091">
    <property type="entry name" value="Probable disease resistance protein At1g61300"/>
    <property type="match status" value="1"/>
</dbReference>
<evidence type="ECO:0000256" key="3">
    <source>
        <dbReference type="ARBA" id="ARBA00022821"/>
    </source>
</evidence>
<accession>A0A2N9GIK0</accession>
<dbReference type="Pfam" id="PF20429">
    <property type="entry name" value="Tab2-like_C"/>
    <property type="match status" value="1"/>
</dbReference>
<dbReference type="GO" id="GO:0006952">
    <property type="term" value="P:defense response"/>
    <property type="evidence" value="ECO:0007669"/>
    <property type="project" value="UniProtKB-KW"/>
</dbReference>
<dbReference type="Pfam" id="PF18052">
    <property type="entry name" value="Rx_N"/>
    <property type="match status" value="1"/>
</dbReference>
<dbReference type="PANTHER" id="PTHR34556:SF2">
    <property type="entry name" value="PROTEIN TAB2 HOMOLOG, CHLOROPLASTIC"/>
    <property type="match status" value="1"/>
</dbReference>
<dbReference type="InterPro" id="IPR009472">
    <property type="entry name" value="Tab2-like"/>
</dbReference>
<keyword evidence="2" id="KW-0547">Nucleotide-binding</keyword>
<feature type="domain" description="RNA-binding protein Tab2/Atab2 C-terminal" evidence="8">
    <location>
        <begin position="265"/>
        <end position="420"/>
    </location>
</feature>
<evidence type="ECO:0000256" key="2">
    <source>
        <dbReference type="ARBA" id="ARBA00022741"/>
    </source>
</evidence>
<evidence type="ECO:0000313" key="9">
    <source>
        <dbReference type="EMBL" id="SPD02296.1"/>
    </source>
</evidence>
<evidence type="ECO:0000256" key="1">
    <source>
        <dbReference type="ARBA" id="ARBA00022737"/>
    </source>
</evidence>
<dbReference type="PRINTS" id="PR00364">
    <property type="entry name" value="DISEASERSIST"/>
</dbReference>
<dbReference type="Gene3D" id="1.20.5.4130">
    <property type="match status" value="1"/>
</dbReference>
<dbReference type="GO" id="GO:0003723">
    <property type="term" value="F:RNA binding"/>
    <property type="evidence" value="ECO:0007669"/>
    <property type="project" value="InterPro"/>
</dbReference>
<evidence type="ECO:0000259" key="5">
    <source>
        <dbReference type="Pfam" id="PF00931"/>
    </source>
</evidence>
<evidence type="ECO:0000256" key="4">
    <source>
        <dbReference type="SAM" id="MobiDB-lite"/>
    </source>
</evidence>
<feature type="region of interest" description="Disordered" evidence="4">
    <location>
        <begin position="87"/>
        <end position="127"/>
    </location>
</feature>
<dbReference type="Gene3D" id="3.40.50.300">
    <property type="entry name" value="P-loop containing nucleotide triphosphate hydrolases"/>
    <property type="match status" value="1"/>
</dbReference>
<proteinExistence type="predicted"/>
<keyword evidence="1" id="KW-0677">Repeat</keyword>
<dbReference type="EMBL" id="OIVN01002287">
    <property type="protein sequence ID" value="SPD02296.1"/>
    <property type="molecule type" value="Genomic_DNA"/>
</dbReference>
<evidence type="ECO:0000259" key="6">
    <source>
        <dbReference type="Pfam" id="PF06485"/>
    </source>
</evidence>
<dbReference type="InterPro" id="IPR041118">
    <property type="entry name" value="Rx_N"/>
</dbReference>
<keyword evidence="3" id="KW-0611">Plant defense</keyword>
<dbReference type="InterPro" id="IPR046760">
    <property type="entry name" value="Tab2-like_N"/>
</dbReference>
<dbReference type="Pfam" id="PF00931">
    <property type="entry name" value="NB-ARC"/>
    <property type="match status" value="1"/>
</dbReference>
<protein>
    <recommendedName>
        <fullName evidence="10">NB-ARC domain-containing protein</fullName>
    </recommendedName>
</protein>
<feature type="compositionally biased region" description="Basic residues" evidence="4">
    <location>
        <begin position="91"/>
        <end position="101"/>
    </location>
</feature>
<feature type="domain" description="Disease resistance N-terminal" evidence="7">
    <location>
        <begin position="507"/>
        <end position="582"/>
    </location>
</feature>
<evidence type="ECO:0000259" key="7">
    <source>
        <dbReference type="Pfam" id="PF18052"/>
    </source>
</evidence>
<dbReference type="PANTHER" id="PTHR34556">
    <property type="match status" value="1"/>
</dbReference>
<dbReference type="Pfam" id="PF06485">
    <property type="entry name" value="Tab2-like_N"/>
    <property type="match status" value="1"/>
</dbReference>
<gene>
    <name evidence="9" type="ORF">FSB_LOCUS30178</name>
</gene>
<organism evidence="9">
    <name type="scientific">Fagus sylvatica</name>
    <name type="common">Beechnut</name>
    <dbReference type="NCBI Taxonomy" id="28930"/>
    <lineage>
        <taxon>Eukaryota</taxon>
        <taxon>Viridiplantae</taxon>
        <taxon>Streptophyta</taxon>
        <taxon>Embryophyta</taxon>
        <taxon>Tracheophyta</taxon>
        <taxon>Spermatophyta</taxon>
        <taxon>Magnoliopsida</taxon>
        <taxon>eudicotyledons</taxon>
        <taxon>Gunneridae</taxon>
        <taxon>Pentapetalae</taxon>
        <taxon>rosids</taxon>
        <taxon>fabids</taxon>
        <taxon>Fagales</taxon>
        <taxon>Fagaceae</taxon>
        <taxon>Fagus</taxon>
    </lineage>
</organism>
<dbReference type="GO" id="GO:0043531">
    <property type="term" value="F:ADP binding"/>
    <property type="evidence" value="ECO:0007669"/>
    <property type="project" value="InterPro"/>
</dbReference>
<dbReference type="InterPro" id="IPR027417">
    <property type="entry name" value="P-loop_NTPase"/>
</dbReference>
<dbReference type="AlphaFoldDB" id="A0A2N9GIK0"/>
<dbReference type="CDD" id="cd14798">
    <property type="entry name" value="RX-CC_like"/>
    <property type="match status" value="1"/>
</dbReference>
<feature type="domain" description="NB-ARC" evidence="5">
    <location>
        <begin position="654"/>
        <end position="800"/>
    </location>
</feature>
<dbReference type="SUPFAM" id="SSF52540">
    <property type="entry name" value="P-loop containing nucleoside triphosphate hydrolases"/>
    <property type="match status" value="1"/>
</dbReference>
<evidence type="ECO:0000259" key="8">
    <source>
        <dbReference type="Pfam" id="PF20429"/>
    </source>
</evidence>
<name>A0A2N9GIK0_FAGSY</name>
<dbReference type="InterPro" id="IPR046761">
    <property type="entry name" value="Tab2-like_C"/>
</dbReference>
<feature type="domain" description="RNA-binding protein Tab2-like N-terminal" evidence="6">
    <location>
        <begin position="146"/>
        <end position="248"/>
    </location>
</feature>
<reference evidence="9" key="1">
    <citation type="submission" date="2018-02" db="EMBL/GenBank/DDBJ databases">
        <authorList>
            <person name="Cohen D.B."/>
            <person name="Kent A.D."/>
        </authorList>
    </citation>
    <scope>NUCLEOTIDE SEQUENCE</scope>
</reference>
<dbReference type="InterPro" id="IPR038005">
    <property type="entry name" value="RX-like_CC"/>
</dbReference>
<dbReference type="InterPro" id="IPR002182">
    <property type="entry name" value="NB-ARC"/>
</dbReference>